<feature type="transmembrane region" description="Helical" evidence="1">
    <location>
        <begin position="129"/>
        <end position="150"/>
    </location>
</feature>
<gene>
    <name evidence="2" type="ORF">MAR_016045</name>
</gene>
<organism evidence="2 3">
    <name type="scientific">Mya arenaria</name>
    <name type="common">Soft-shell clam</name>
    <dbReference type="NCBI Taxonomy" id="6604"/>
    <lineage>
        <taxon>Eukaryota</taxon>
        <taxon>Metazoa</taxon>
        <taxon>Spiralia</taxon>
        <taxon>Lophotrochozoa</taxon>
        <taxon>Mollusca</taxon>
        <taxon>Bivalvia</taxon>
        <taxon>Autobranchia</taxon>
        <taxon>Heteroconchia</taxon>
        <taxon>Euheterodonta</taxon>
        <taxon>Imparidentia</taxon>
        <taxon>Neoheterodontei</taxon>
        <taxon>Myida</taxon>
        <taxon>Myoidea</taxon>
        <taxon>Myidae</taxon>
        <taxon>Mya</taxon>
    </lineage>
</organism>
<dbReference type="SUPFAM" id="SSF103473">
    <property type="entry name" value="MFS general substrate transporter"/>
    <property type="match status" value="1"/>
</dbReference>
<dbReference type="PANTHER" id="PTHR11360">
    <property type="entry name" value="MONOCARBOXYLATE TRANSPORTER"/>
    <property type="match status" value="1"/>
</dbReference>
<keyword evidence="1" id="KW-1133">Transmembrane helix</keyword>
<dbReference type="InterPro" id="IPR011701">
    <property type="entry name" value="MFS"/>
</dbReference>
<dbReference type="EMBL" id="CP111023">
    <property type="protein sequence ID" value="WAR22071.1"/>
    <property type="molecule type" value="Genomic_DNA"/>
</dbReference>
<evidence type="ECO:0000313" key="3">
    <source>
        <dbReference type="Proteomes" id="UP001164746"/>
    </source>
</evidence>
<feature type="transmembrane region" description="Helical" evidence="1">
    <location>
        <begin position="103"/>
        <end position="122"/>
    </location>
</feature>
<dbReference type="PANTHER" id="PTHR11360:SF284">
    <property type="entry name" value="EG:103B4.3 PROTEIN-RELATED"/>
    <property type="match status" value="1"/>
</dbReference>
<feature type="transmembrane region" description="Helical" evidence="1">
    <location>
        <begin position="156"/>
        <end position="174"/>
    </location>
</feature>
<proteinExistence type="predicted"/>
<feature type="transmembrane region" description="Helical" evidence="1">
    <location>
        <begin position="12"/>
        <end position="33"/>
    </location>
</feature>
<dbReference type="InterPro" id="IPR050327">
    <property type="entry name" value="Proton-linked_MCT"/>
</dbReference>
<accession>A0ABY7FMV9</accession>
<protein>
    <submittedName>
        <fullName evidence="2">Uncharacterized protein</fullName>
    </submittedName>
</protein>
<feature type="transmembrane region" description="Helical" evidence="1">
    <location>
        <begin position="77"/>
        <end position="97"/>
    </location>
</feature>
<keyword evidence="1" id="KW-0812">Transmembrane</keyword>
<evidence type="ECO:0000256" key="1">
    <source>
        <dbReference type="SAM" id="Phobius"/>
    </source>
</evidence>
<keyword evidence="1" id="KW-0472">Membrane</keyword>
<reference evidence="2" key="1">
    <citation type="submission" date="2022-11" db="EMBL/GenBank/DDBJ databases">
        <title>Centuries of genome instability and evolution in soft-shell clam transmissible cancer (bioRxiv).</title>
        <authorList>
            <person name="Hart S.F.M."/>
            <person name="Yonemitsu M.A."/>
            <person name="Giersch R.M."/>
            <person name="Beal B.F."/>
            <person name="Arriagada G."/>
            <person name="Davis B.W."/>
            <person name="Ostrander E.A."/>
            <person name="Goff S.P."/>
            <person name="Metzger M.J."/>
        </authorList>
    </citation>
    <scope>NUCLEOTIDE SEQUENCE</scope>
    <source>
        <strain evidence="2">MELC-2E11</strain>
        <tissue evidence="2">Siphon/mantle</tissue>
    </source>
</reference>
<feature type="non-terminal residue" evidence="2">
    <location>
        <position position="183"/>
    </location>
</feature>
<dbReference type="Gene3D" id="1.20.1250.20">
    <property type="entry name" value="MFS general substrate transporter like domains"/>
    <property type="match status" value="1"/>
</dbReference>
<keyword evidence="3" id="KW-1185">Reference proteome</keyword>
<dbReference type="Proteomes" id="UP001164746">
    <property type="component" value="Chromosome 12"/>
</dbReference>
<dbReference type="Pfam" id="PF07690">
    <property type="entry name" value="MFS_1"/>
    <property type="match status" value="1"/>
</dbReference>
<feature type="transmembrane region" description="Helical" evidence="1">
    <location>
        <begin position="45"/>
        <end position="65"/>
    </location>
</feature>
<sequence length="183" mass="20172">MPYVNVMLNKGIVCLCFSMFLYCAATFLLYLHLPTYITTKGFSENQAAFLISLSGILTVVGRFLTGLLANIQHCNEIVLYAGSMTIVSIATIVYPFVSRHYVSHLMYVICLGLFLGSCYVVLTTVSLKFVGINYIATAIGLEFMLGGILVDNGGTYDQSVIVAGDMVLLPYFNVSFSRYDFIL</sequence>
<name>A0ABY7FMV9_MYAAR</name>
<dbReference type="InterPro" id="IPR036259">
    <property type="entry name" value="MFS_trans_sf"/>
</dbReference>
<evidence type="ECO:0000313" key="2">
    <source>
        <dbReference type="EMBL" id="WAR22071.1"/>
    </source>
</evidence>